<dbReference type="GO" id="GO:0004359">
    <property type="term" value="F:glutaminase activity"/>
    <property type="evidence" value="ECO:0007669"/>
    <property type="project" value="InterPro"/>
</dbReference>
<gene>
    <name evidence="12" type="ORF">LSINAPIS_LOCUS4266</name>
</gene>
<sequence>MGRKVIVAVCTLNQWALDFEGNLNRILQSVQEAKEMGALYRTGPELEISGYSCEDHFYEPDTFLHSWQVLAELLKSSTCKDILVDVGMPVQHRNVSYNCRVAFLNKKILLIRPKMMLCEDGNYRESRWFSCWTKERQIEDFFLPRIITSITNQSTVPIGDAVISTKDTCIGFEICEELWNPKSRHIPLSLDGVEIISNGSGSYMELRKAYVTVDLVKSATFKSGGAYLFSNLRGCDGQRIYFNGCSCVAVNGEIVSRGLQFALHDVEVVTATIDLEEIRAYRAMIRSRCHLAASNQPFPRITVDFALSDDQDMFLPVSTPIEWKYLTPEEEIELGPACWLWDYLRRSGQGGFFLPLSGGVDSTSTACIVYSMCTQICEAVQKGDPVSVRLHSVRSHGALQQIACHLASEIGSYHFSIVIDSAVSAVIGIFTTATSLVPKFRGKGGWRPGGLLVLGSSNVDEALRGYLTKYDCSSADVNPIGGISKTDLKSFLQYAKSRYYKRHQRLN</sequence>
<comment type="similarity">
    <text evidence="2 10">In the C-terminal section; belongs to the NAD synthetase family.</text>
</comment>
<dbReference type="FunFam" id="3.60.110.10:FF:000003">
    <property type="entry name" value="Glutamine-dependent NAD(+) synthetase"/>
    <property type="match status" value="1"/>
</dbReference>
<dbReference type="AlphaFoldDB" id="A0A5E4Q1V1"/>
<dbReference type="InterPro" id="IPR003010">
    <property type="entry name" value="C-N_Hydrolase"/>
</dbReference>
<dbReference type="InterPro" id="IPR036526">
    <property type="entry name" value="C-N_Hydrolase_sf"/>
</dbReference>
<dbReference type="CDD" id="cd00553">
    <property type="entry name" value="NAD_synthase"/>
    <property type="match status" value="1"/>
</dbReference>
<feature type="domain" description="CN hydrolase" evidence="11">
    <location>
        <begin position="5"/>
        <end position="275"/>
    </location>
</feature>
<evidence type="ECO:0000256" key="3">
    <source>
        <dbReference type="ARBA" id="ARBA00012743"/>
    </source>
</evidence>
<evidence type="ECO:0000256" key="8">
    <source>
        <dbReference type="ARBA" id="ARBA00023027"/>
    </source>
</evidence>
<dbReference type="PIRSF" id="PIRSF006630">
    <property type="entry name" value="NADS_GAT"/>
    <property type="match status" value="1"/>
</dbReference>
<comment type="pathway">
    <text evidence="1 10">Cofactor biosynthesis; NAD(+) biosynthesis; NAD(+) from deamido-NAD(+) (L-Gln route): step 1/1.</text>
</comment>
<dbReference type="CDD" id="cd07570">
    <property type="entry name" value="GAT_Gln-NAD-synth"/>
    <property type="match status" value="1"/>
</dbReference>
<proteinExistence type="inferred from homology"/>
<organism evidence="12 13">
    <name type="scientific">Leptidea sinapis</name>
    <dbReference type="NCBI Taxonomy" id="189913"/>
    <lineage>
        <taxon>Eukaryota</taxon>
        <taxon>Metazoa</taxon>
        <taxon>Ecdysozoa</taxon>
        <taxon>Arthropoda</taxon>
        <taxon>Hexapoda</taxon>
        <taxon>Insecta</taxon>
        <taxon>Pterygota</taxon>
        <taxon>Neoptera</taxon>
        <taxon>Endopterygota</taxon>
        <taxon>Lepidoptera</taxon>
        <taxon>Glossata</taxon>
        <taxon>Ditrysia</taxon>
        <taxon>Papilionoidea</taxon>
        <taxon>Pieridae</taxon>
        <taxon>Dismorphiinae</taxon>
        <taxon>Leptidea</taxon>
    </lineage>
</organism>
<dbReference type="UniPathway" id="UPA00253">
    <property type="reaction ID" value="UER00334"/>
</dbReference>
<keyword evidence="5 10" id="KW-0436">Ligase</keyword>
<evidence type="ECO:0000256" key="6">
    <source>
        <dbReference type="ARBA" id="ARBA00022741"/>
    </source>
</evidence>
<dbReference type="InterPro" id="IPR014445">
    <property type="entry name" value="Gln-dep_NAD_synthase"/>
</dbReference>
<name>A0A5E4Q1V1_9NEOP</name>
<dbReference type="Proteomes" id="UP000324832">
    <property type="component" value="Unassembled WGS sequence"/>
</dbReference>
<dbReference type="Pfam" id="PF02540">
    <property type="entry name" value="NAD_synthase"/>
    <property type="match status" value="1"/>
</dbReference>
<evidence type="ECO:0000256" key="9">
    <source>
        <dbReference type="ARBA" id="ARBA00030681"/>
    </source>
</evidence>
<evidence type="ECO:0000256" key="2">
    <source>
        <dbReference type="ARBA" id="ARBA00007145"/>
    </source>
</evidence>
<protein>
    <recommendedName>
        <fullName evidence="4 10">Glutamine-dependent NAD(+) synthetase</fullName>
        <ecNumber evidence="3 10">6.3.5.1</ecNumber>
    </recommendedName>
    <alternativeName>
        <fullName evidence="9 10">NAD(+) synthase [glutamine-hydrolyzing]</fullName>
    </alternativeName>
</protein>
<evidence type="ECO:0000313" key="13">
    <source>
        <dbReference type="Proteomes" id="UP000324832"/>
    </source>
</evidence>
<evidence type="ECO:0000259" key="11">
    <source>
        <dbReference type="PROSITE" id="PS50263"/>
    </source>
</evidence>
<comment type="catalytic activity">
    <reaction evidence="10">
        <text>deamido-NAD(+) + L-glutamine + ATP + H2O = L-glutamate + AMP + diphosphate + NAD(+) + H(+)</text>
        <dbReference type="Rhea" id="RHEA:24384"/>
        <dbReference type="ChEBI" id="CHEBI:15377"/>
        <dbReference type="ChEBI" id="CHEBI:15378"/>
        <dbReference type="ChEBI" id="CHEBI:29985"/>
        <dbReference type="ChEBI" id="CHEBI:30616"/>
        <dbReference type="ChEBI" id="CHEBI:33019"/>
        <dbReference type="ChEBI" id="CHEBI:57540"/>
        <dbReference type="ChEBI" id="CHEBI:58359"/>
        <dbReference type="ChEBI" id="CHEBI:58437"/>
        <dbReference type="ChEBI" id="CHEBI:456215"/>
        <dbReference type="EC" id="6.3.5.1"/>
    </reaction>
</comment>
<dbReference type="EMBL" id="FZQP02001114">
    <property type="protein sequence ID" value="VVC91636.1"/>
    <property type="molecule type" value="Genomic_DNA"/>
</dbReference>
<keyword evidence="8 10" id="KW-0520">NAD</keyword>
<dbReference type="EC" id="6.3.5.1" evidence="3 10"/>
<dbReference type="GO" id="GO:0003952">
    <property type="term" value="F:NAD+ synthase (glutamine-hydrolyzing) activity"/>
    <property type="evidence" value="ECO:0007669"/>
    <property type="project" value="UniProtKB-UniRule"/>
</dbReference>
<dbReference type="GO" id="GO:0009435">
    <property type="term" value="P:NAD+ biosynthetic process"/>
    <property type="evidence" value="ECO:0007669"/>
    <property type="project" value="UniProtKB-UniRule"/>
</dbReference>
<dbReference type="InterPro" id="IPR003694">
    <property type="entry name" value="NAD_synthase"/>
</dbReference>
<dbReference type="Pfam" id="PF00795">
    <property type="entry name" value="CN_hydrolase"/>
    <property type="match status" value="1"/>
</dbReference>
<dbReference type="SUPFAM" id="SSF52402">
    <property type="entry name" value="Adenine nucleotide alpha hydrolases-like"/>
    <property type="match status" value="1"/>
</dbReference>
<evidence type="ECO:0000313" key="12">
    <source>
        <dbReference type="EMBL" id="VVC91636.1"/>
    </source>
</evidence>
<evidence type="ECO:0000256" key="4">
    <source>
        <dbReference type="ARBA" id="ARBA00017309"/>
    </source>
</evidence>
<evidence type="ECO:0000256" key="10">
    <source>
        <dbReference type="PIRNR" id="PIRNR006630"/>
    </source>
</evidence>
<evidence type="ECO:0000256" key="5">
    <source>
        <dbReference type="ARBA" id="ARBA00022598"/>
    </source>
</evidence>
<dbReference type="GO" id="GO:0005737">
    <property type="term" value="C:cytoplasm"/>
    <property type="evidence" value="ECO:0007669"/>
    <property type="project" value="InterPro"/>
</dbReference>
<keyword evidence="7 10" id="KW-0067">ATP-binding</keyword>
<dbReference type="InterPro" id="IPR014729">
    <property type="entry name" value="Rossmann-like_a/b/a_fold"/>
</dbReference>
<dbReference type="SUPFAM" id="SSF56317">
    <property type="entry name" value="Carbon-nitrogen hydrolase"/>
    <property type="match status" value="1"/>
</dbReference>
<dbReference type="Gene3D" id="3.40.50.620">
    <property type="entry name" value="HUPs"/>
    <property type="match status" value="2"/>
</dbReference>
<dbReference type="GO" id="GO:0005524">
    <property type="term" value="F:ATP binding"/>
    <property type="evidence" value="ECO:0007669"/>
    <property type="project" value="UniProtKB-UniRule"/>
</dbReference>
<keyword evidence="6 10" id="KW-0547">Nucleotide-binding</keyword>
<keyword evidence="13" id="KW-1185">Reference proteome</keyword>
<dbReference type="InterPro" id="IPR022310">
    <property type="entry name" value="NAD/GMP_synthase"/>
</dbReference>
<dbReference type="Gene3D" id="3.60.110.10">
    <property type="entry name" value="Carbon-nitrogen hydrolase"/>
    <property type="match status" value="1"/>
</dbReference>
<dbReference type="PROSITE" id="PS50263">
    <property type="entry name" value="CN_HYDROLASE"/>
    <property type="match status" value="1"/>
</dbReference>
<accession>A0A5E4Q1V1</accession>
<dbReference type="PANTHER" id="PTHR23090:SF9">
    <property type="entry name" value="GLUTAMINE-DEPENDENT NAD(+) SYNTHETASE"/>
    <property type="match status" value="1"/>
</dbReference>
<reference evidence="12 13" key="1">
    <citation type="submission" date="2017-07" db="EMBL/GenBank/DDBJ databases">
        <authorList>
            <person name="Talla V."/>
            <person name="Backstrom N."/>
        </authorList>
    </citation>
    <scope>NUCLEOTIDE SEQUENCE [LARGE SCALE GENOMIC DNA]</scope>
</reference>
<dbReference type="PANTHER" id="PTHR23090">
    <property type="entry name" value="NH 3 /GLUTAMINE-DEPENDENT NAD + SYNTHETASE"/>
    <property type="match status" value="1"/>
</dbReference>
<evidence type="ECO:0000256" key="1">
    <source>
        <dbReference type="ARBA" id="ARBA00005188"/>
    </source>
</evidence>
<evidence type="ECO:0000256" key="7">
    <source>
        <dbReference type="ARBA" id="ARBA00022840"/>
    </source>
</evidence>